<proteinExistence type="predicted"/>
<accession>A0A446B5J8</accession>
<dbReference type="AlphaFoldDB" id="A0A446B5J8"/>
<name>A0A446B5J8_9PEZI</name>
<sequence length="301" mass="31390">MSGLAGRRPGLASSASSPDIFCRPMEPSPAPLVYINGWHGTGKKTVAECLTLLLGRDKSLLIDVRGVGRDSPSGSSRAETSRSPQYSKHGHYHDRNHNPLLTPEHPRYFSFDLDCGPDLTPSTSSRSAFISPASTTTTNDPSASAPTAENLALLLTHPRNRARLAVLPACAPDTPAGRATLRTFEAAAARAGRLFAPVALTCAPGEHARRVGFTGPAMGVGMGVGWAKGQGLAAPMNAGLTVDVTRVAAFEAALQIVEYVKGLEAEREAELCSAGGSPASTPGNSPESARAWTSLRLGGQQ</sequence>
<evidence type="ECO:0000313" key="3">
    <source>
        <dbReference type="Proteomes" id="UP000289323"/>
    </source>
</evidence>
<feature type="region of interest" description="Disordered" evidence="1">
    <location>
        <begin position="1"/>
        <end position="20"/>
    </location>
</feature>
<protein>
    <submittedName>
        <fullName evidence="2">8a22e652-6387-4cf0-a719-485501e9d362</fullName>
    </submittedName>
</protein>
<evidence type="ECO:0000313" key="2">
    <source>
        <dbReference type="EMBL" id="SPQ17786.1"/>
    </source>
</evidence>
<feature type="region of interest" description="Disordered" evidence="1">
    <location>
        <begin position="271"/>
        <end position="301"/>
    </location>
</feature>
<reference evidence="2 3" key="1">
    <citation type="submission" date="2018-04" db="EMBL/GenBank/DDBJ databases">
        <authorList>
            <person name="Huttner S."/>
            <person name="Dainat J."/>
        </authorList>
    </citation>
    <scope>NUCLEOTIDE SEQUENCE [LARGE SCALE GENOMIC DNA]</scope>
</reference>
<feature type="region of interest" description="Disordered" evidence="1">
    <location>
        <begin position="65"/>
        <end position="99"/>
    </location>
</feature>
<dbReference type="EMBL" id="OUUZ01000001">
    <property type="protein sequence ID" value="SPQ17786.1"/>
    <property type="molecule type" value="Genomic_DNA"/>
</dbReference>
<feature type="compositionally biased region" description="Polar residues" evidence="1">
    <location>
        <begin position="278"/>
        <end position="287"/>
    </location>
</feature>
<evidence type="ECO:0000256" key="1">
    <source>
        <dbReference type="SAM" id="MobiDB-lite"/>
    </source>
</evidence>
<gene>
    <name evidence="2" type="ORF">TT172_LOCUS205</name>
</gene>
<feature type="compositionally biased region" description="Polar residues" evidence="1">
    <location>
        <begin position="72"/>
        <end position="86"/>
    </location>
</feature>
<feature type="region of interest" description="Disordered" evidence="1">
    <location>
        <begin position="124"/>
        <end position="145"/>
    </location>
</feature>
<dbReference type="Proteomes" id="UP000289323">
    <property type="component" value="Unassembled WGS sequence"/>
</dbReference>
<organism evidence="2 3">
    <name type="scientific">Thermothielavioides terrestris</name>
    <dbReference type="NCBI Taxonomy" id="2587410"/>
    <lineage>
        <taxon>Eukaryota</taxon>
        <taxon>Fungi</taxon>
        <taxon>Dikarya</taxon>
        <taxon>Ascomycota</taxon>
        <taxon>Pezizomycotina</taxon>
        <taxon>Sordariomycetes</taxon>
        <taxon>Sordariomycetidae</taxon>
        <taxon>Sordariales</taxon>
        <taxon>Chaetomiaceae</taxon>
        <taxon>Thermothielavioides</taxon>
    </lineage>
</organism>